<gene>
    <name evidence="1" type="ORF">PYW08_003393</name>
</gene>
<protein>
    <submittedName>
        <fullName evidence="1">Uncharacterized protein</fullName>
    </submittedName>
</protein>
<sequence>MLKINSGNVEQGAFNPAHLVPGISGPPDFLFRGRRMFYRDTQNYRLGRNHNKIFINTPLYAKTYVRDGTPPTRLNMKNAPNYYSNSFNGPIPYVDEKRPREKLQVLESNAVDLEPLQNFYNNVLESEAHRQRFIDTLVLSLEPVTPPVLQNAIKMLYLIDLDLGKRVSVGLEVALKQRRAQQAAAAATPPPNLPIRNTPTAEAAPKTHFYPKNAQDNHK</sequence>
<dbReference type="Proteomes" id="UP001231649">
    <property type="component" value="Chromosome 14"/>
</dbReference>
<proteinExistence type="predicted"/>
<reference evidence="1" key="1">
    <citation type="submission" date="2023-03" db="EMBL/GenBank/DDBJ databases">
        <title>Chromosome-level genomes of two armyworms, Mythimna separata and Mythimna loreyi, provide insights into the biosynthesis and reception of sex pheromones.</title>
        <authorList>
            <person name="Zhao H."/>
        </authorList>
    </citation>
    <scope>NUCLEOTIDE SEQUENCE</scope>
    <source>
        <strain evidence="1">BeijingLab</strain>
    </source>
</reference>
<keyword evidence="2" id="KW-1185">Reference proteome</keyword>
<comment type="caution">
    <text evidence="1">The sequence shown here is derived from an EMBL/GenBank/DDBJ whole genome shotgun (WGS) entry which is preliminary data.</text>
</comment>
<organism evidence="1 2">
    <name type="scientific">Mythimna loreyi</name>
    <dbReference type="NCBI Taxonomy" id="667449"/>
    <lineage>
        <taxon>Eukaryota</taxon>
        <taxon>Metazoa</taxon>
        <taxon>Ecdysozoa</taxon>
        <taxon>Arthropoda</taxon>
        <taxon>Hexapoda</taxon>
        <taxon>Insecta</taxon>
        <taxon>Pterygota</taxon>
        <taxon>Neoptera</taxon>
        <taxon>Endopterygota</taxon>
        <taxon>Lepidoptera</taxon>
        <taxon>Glossata</taxon>
        <taxon>Ditrysia</taxon>
        <taxon>Noctuoidea</taxon>
        <taxon>Noctuidae</taxon>
        <taxon>Noctuinae</taxon>
        <taxon>Hadenini</taxon>
        <taxon>Mythimna</taxon>
    </lineage>
</organism>
<dbReference type="EMBL" id="CM056790">
    <property type="protein sequence ID" value="KAJ8723481.1"/>
    <property type="molecule type" value="Genomic_DNA"/>
</dbReference>
<evidence type="ECO:0000313" key="2">
    <source>
        <dbReference type="Proteomes" id="UP001231649"/>
    </source>
</evidence>
<evidence type="ECO:0000313" key="1">
    <source>
        <dbReference type="EMBL" id="KAJ8723481.1"/>
    </source>
</evidence>
<accession>A0ACC2QS57</accession>
<name>A0ACC2QS57_9NEOP</name>